<evidence type="ECO:0000256" key="1">
    <source>
        <dbReference type="ARBA" id="ARBA00006484"/>
    </source>
</evidence>
<proteinExistence type="inferred from homology"/>
<dbReference type="SUPFAM" id="SSF51735">
    <property type="entry name" value="NAD(P)-binding Rossmann-fold domains"/>
    <property type="match status" value="1"/>
</dbReference>
<protein>
    <submittedName>
        <fullName evidence="3">Short-chain dehydrogenase/reductase SDR</fullName>
    </submittedName>
</protein>
<dbReference type="EMBL" id="FPHJ01000042">
    <property type="protein sequence ID" value="SFV64299.1"/>
    <property type="molecule type" value="Genomic_DNA"/>
</dbReference>
<sequence>MKIATKYNYKKDELKNKIILVTGANRGLGKAIALDLARAGATVILLGRDMASLETIYDEIMAENLPEPLIHGLDLEGATPDDYFALQQGIEQNFGRLDGLIHNAAILGSLMPVEQYDIKLWYQTMQININAPFMLTQFCIPLLVKSDDARVLFLSSGVGREGYAYWGAYGVSKFALEGFMQILAEELENTSVKVNSITPAVVRTKMRQTAFPAEDATKHPLPEEVSSSFVYLMSEKSKKLHKCALSL</sequence>
<organism evidence="3">
    <name type="scientific">hydrothermal vent metagenome</name>
    <dbReference type="NCBI Taxonomy" id="652676"/>
    <lineage>
        <taxon>unclassified sequences</taxon>
        <taxon>metagenomes</taxon>
        <taxon>ecological metagenomes</taxon>
    </lineage>
</organism>
<dbReference type="InterPro" id="IPR020904">
    <property type="entry name" value="Sc_DH/Rdtase_CS"/>
</dbReference>
<dbReference type="AlphaFoldDB" id="A0A1W1CET4"/>
<dbReference type="GO" id="GO:0016491">
    <property type="term" value="F:oxidoreductase activity"/>
    <property type="evidence" value="ECO:0007669"/>
    <property type="project" value="UniProtKB-KW"/>
</dbReference>
<dbReference type="Gene3D" id="3.40.50.720">
    <property type="entry name" value="NAD(P)-binding Rossmann-like Domain"/>
    <property type="match status" value="1"/>
</dbReference>
<gene>
    <name evidence="3" type="ORF">MNB_SUP05-5-700</name>
</gene>
<accession>A0A1W1CET4</accession>
<keyword evidence="2" id="KW-0560">Oxidoreductase</keyword>
<dbReference type="InterPro" id="IPR036291">
    <property type="entry name" value="NAD(P)-bd_dom_sf"/>
</dbReference>
<name>A0A1W1CET4_9ZZZZ</name>
<dbReference type="PRINTS" id="PR00081">
    <property type="entry name" value="GDHRDH"/>
</dbReference>
<evidence type="ECO:0000256" key="2">
    <source>
        <dbReference type="ARBA" id="ARBA00023002"/>
    </source>
</evidence>
<dbReference type="PANTHER" id="PTHR42901">
    <property type="entry name" value="ALCOHOL DEHYDROGENASE"/>
    <property type="match status" value="1"/>
</dbReference>
<evidence type="ECO:0000313" key="3">
    <source>
        <dbReference type="EMBL" id="SFV64299.1"/>
    </source>
</evidence>
<reference evidence="3" key="1">
    <citation type="submission" date="2016-10" db="EMBL/GenBank/DDBJ databases">
        <authorList>
            <person name="de Groot N.N."/>
        </authorList>
    </citation>
    <scope>NUCLEOTIDE SEQUENCE</scope>
</reference>
<dbReference type="PANTHER" id="PTHR42901:SF1">
    <property type="entry name" value="ALCOHOL DEHYDROGENASE"/>
    <property type="match status" value="1"/>
</dbReference>
<dbReference type="Pfam" id="PF00106">
    <property type="entry name" value="adh_short"/>
    <property type="match status" value="1"/>
</dbReference>
<dbReference type="PROSITE" id="PS00061">
    <property type="entry name" value="ADH_SHORT"/>
    <property type="match status" value="1"/>
</dbReference>
<dbReference type="NCBIfam" id="NF006509">
    <property type="entry name" value="PRK08945.1"/>
    <property type="match status" value="1"/>
</dbReference>
<dbReference type="InterPro" id="IPR002347">
    <property type="entry name" value="SDR_fam"/>
</dbReference>
<comment type="similarity">
    <text evidence="1">Belongs to the short-chain dehydrogenases/reductases (SDR) family.</text>
</comment>